<protein>
    <submittedName>
        <fullName evidence="1">Uncharacterized protein</fullName>
    </submittedName>
</protein>
<feature type="non-terminal residue" evidence="1">
    <location>
        <position position="39"/>
    </location>
</feature>
<reference evidence="1" key="1">
    <citation type="submission" date="2018-05" db="EMBL/GenBank/DDBJ databases">
        <authorList>
            <person name="Lanie J.A."/>
            <person name="Ng W.-L."/>
            <person name="Kazmierczak K.M."/>
            <person name="Andrzejewski T.M."/>
            <person name="Davidsen T.M."/>
            <person name="Wayne K.J."/>
            <person name="Tettelin H."/>
            <person name="Glass J.I."/>
            <person name="Rusch D."/>
            <person name="Podicherti R."/>
            <person name="Tsui H.-C.T."/>
            <person name="Winkler M.E."/>
        </authorList>
    </citation>
    <scope>NUCLEOTIDE SEQUENCE</scope>
</reference>
<gene>
    <name evidence="1" type="ORF">METZ01_LOCUS511843</name>
</gene>
<proteinExistence type="predicted"/>
<dbReference type="EMBL" id="UINC01227901">
    <property type="protein sequence ID" value="SVE58989.1"/>
    <property type="molecule type" value="Genomic_DNA"/>
</dbReference>
<name>A0A383EQT8_9ZZZZ</name>
<sequence>VANQEHVTIVKGGPESIASWREANPGVALDLEGEDFSGA</sequence>
<feature type="non-terminal residue" evidence="1">
    <location>
        <position position="1"/>
    </location>
</feature>
<organism evidence="1">
    <name type="scientific">marine metagenome</name>
    <dbReference type="NCBI Taxonomy" id="408172"/>
    <lineage>
        <taxon>unclassified sequences</taxon>
        <taxon>metagenomes</taxon>
        <taxon>ecological metagenomes</taxon>
    </lineage>
</organism>
<dbReference type="AlphaFoldDB" id="A0A383EQT8"/>
<accession>A0A383EQT8</accession>
<evidence type="ECO:0000313" key="1">
    <source>
        <dbReference type="EMBL" id="SVE58989.1"/>
    </source>
</evidence>